<dbReference type="CDD" id="cd12148">
    <property type="entry name" value="fungal_TF_MHR"/>
    <property type="match status" value="1"/>
</dbReference>
<dbReference type="EMBL" id="CVMT01000001">
    <property type="protein sequence ID" value="CRG83923.1"/>
    <property type="molecule type" value="Genomic_DNA"/>
</dbReference>
<feature type="domain" description="Xylanolytic transcriptional activator regulatory" evidence="6">
    <location>
        <begin position="228"/>
        <end position="305"/>
    </location>
</feature>
<dbReference type="AlphaFoldDB" id="A0A0U1LLP6"/>
<dbReference type="SMART" id="SM00906">
    <property type="entry name" value="Fungal_trans"/>
    <property type="match status" value="1"/>
</dbReference>
<organism evidence="7 8">
    <name type="scientific">Talaromyces islandicus</name>
    <name type="common">Penicillium islandicum</name>
    <dbReference type="NCBI Taxonomy" id="28573"/>
    <lineage>
        <taxon>Eukaryota</taxon>
        <taxon>Fungi</taxon>
        <taxon>Dikarya</taxon>
        <taxon>Ascomycota</taxon>
        <taxon>Pezizomycotina</taxon>
        <taxon>Eurotiomycetes</taxon>
        <taxon>Eurotiomycetidae</taxon>
        <taxon>Eurotiales</taxon>
        <taxon>Trichocomaceae</taxon>
        <taxon>Talaromyces</taxon>
        <taxon>Talaromyces sect. Islandici</taxon>
    </lineage>
</organism>
<evidence type="ECO:0000259" key="6">
    <source>
        <dbReference type="SMART" id="SM00906"/>
    </source>
</evidence>
<dbReference type="GO" id="GO:0008270">
    <property type="term" value="F:zinc ion binding"/>
    <property type="evidence" value="ECO:0007669"/>
    <property type="project" value="InterPro"/>
</dbReference>
<reference evidence="7 8" key="1">
    <citation type="submission" date="2015-04" db="EMBL/GenBank/DDBJ databases">
        <authorList>
            <person name="Syromyatnikov M.Y."/>
            <person name="Popov V.N."/>
        </authorList>
    </citation>
    <scope>NUCLEOTIDE SEQUENCE [LARGE SCALE GENOMIC DNA]</scope>
    <source>
        <strain evidence="7">WF-38-12</strain>
    </source>
</reference>
<protein>
    <submittedName>
        <fullName evidence="7">Putative transcriptional regulatory protein C139,03</fullName>
    </submittedName>
</protein>
<dbReference type="Pfam" id="PF04082">
    <property type="entry name" value="Fungal_trans"/>
    <property type="match status" value="1"/>
</dbReference>
<dbReference type="OMA" id="ILCHECT"/>
<evidence type="ECO:0000256" key="2">
    <source>
        <dbReference type="ARBA" id="ARBA00023015"/>
    </source>
</evidence>
<dbReference type="GO" id="GO:0006351">
    <property type="term" value="P:DNA-templated transcription"/>
    <property type="evidence" value="ECO:0007669"/>
    <property type="project" value="InterPro"/>
</dbReference>
<dbReference type="GO" id="GO:0003677">
    <property type="term" value="F:DNA binding"/>
    <property type="evidence" value="ECO:0007669"/>
    <property type="project" value="InterPro"/>
</dbReference>
<evidence type="ECO:0000256" key="4">
    <source>
        <dbReference type="ARBA" id="ARBA00023242"/>
    </source>
</evidence>
<evidence type="ECO:0000313" key="8">
    <source>
        <dbReference type="Proteomes" id="UP000054383"/>
    </source>
</evidence>
<keyword evidence="8" id="KW-1185">Reference proteome</keyword>
<evidence type="ECO:0000256" key="1">
    <source>
        <dbReference type="ARBA" id="ARBA00004123"/>
    </source>
</evidence>
<dbReference type="InterPro" id="IPR050613">
    <property type="entry name" value="Sec_Metabolite_Reg"/>
</dbReference>
<gene>
    <name evidence="7" type="ORF">PISL3812_01279</name>
</gene>
<dbReference type="PANTHER" id="PTHR31001">
    <property type="entry name" value="UNCHARACTERIZED TRANSCRIPTIONAL REGULATORY PROTEIN"/>
    <property type="match status" value="1"/>
</dbReference>
<dbReference type="Proteomes" id="UP000054383">
    <property type="component" value="Unassembled WGS sequence"/>
</dbReference>
<dbReference type="PANTHER" id="PTHR31001:SF49">
    <property type="entry name" value="ZN(II)2CYS6 TRANSCRIPTION FACTOR (EUROFUNG)"/>
    <property type="match status" value="1"/>
</dbReference>
<keyword evidence="2" id="KW-0805">Transcription regulation</keyword>
<dbReference type="STRING" id="28573.A0A0U1LLP6"/>
<dbReference type="InterPro" id="IPR007219">
    <property type="entry name" value="XnlR_reg_dom"/>
</dbReference>
<comment type="subcellular location">
    <subcellularLocation>
        <location evidence="1">Nucleus</location>
    </subcellularLocation>
</comment>
<dbReference type="GO" id="GO:0005634">
    <property type="term" value="C:nucleus"/>
    <property type="evidence" value="ECO:0007669"/>
    <property type="project" value="UniProtKB-SubCell"/>
</dbReference>
<name>A0A0U1LLP6_TALIS</name>
<proteinExistence type="predicted"/>
<evidence type="ECO:0000256" key="5">
    <source>
        <dbReference type="SAM" id="MobiDB-lite"/>
    </source>
</evidence>
<dbReference type="OrthoDB" id="5431381at2759"/>
<keyword evidence="3" id="KW-0804">Transcription</keyword>
<sequence length="582" mass="64936">MLNRLNHLESLVKGSMASQPSDDIDPRAKSQNHVSGRVVDATYVGATHWAAMLDDIEEVKGYFSEHGDETTPGDESVRPDISLLLNSNNATTTTSEDLLAALPERNIVNRLVSRYFSSNSPALHIIHKTTFQKNYRKFWDDPRGSPISFLALIYSIMCLGTFAALGADEENANAGSTPTGMIQVYRGFCAQCLGLSNYARHPGPYTLETFLLYIECEFLLSKGDQMNCYLIVGVAVRLALRIGLHRDSDMVEGNIIPYQAEMRRRVWHLLVQMDLLVSFHNGLPSMVQAVKSDTRVPLNLHDQDFDECSTELPPSRPETEITVMSYPLAKGRLAHVFGKIVEQANLLTLPDYAEVTALDGELQQAFSAIPPFLRVVPMDLCITDSAELIIRRLSLAVLFQKSRCILHRKYLMKEKENAEFSYSKEVAIDASRELLRMQSEVHEAAQPGGMLCKDSLYSIFQSQSIEAGFYTRVDDAPGYDARESLSRLSLSGSATLPDLFGGGQHEGFGNAIPFPSPTTHSNIDFESIPIGSIGEITDMTMDDFDWDVFDNHIRQSHATNENETYPDISFQNSSFEENAYNL</sequence>
<feature type="region of interest" description="Disordered" evidence="5">
    <location>
        <begin position="13"/>
        <end position="33"/>
    </location>
</feature>
<keyword evidence="4" id="KW-0539">Nucleus</keyword>
<accession>A0A0U1LLP6</accession>
<evidence type="ECO:0000256" key="3">
    <source>
        <dbReference type="ARBA" id="ARBA00023163"/>
    </source>
</evidence>
<evidence type="ECO:0000313" key="7">
    <source>
        <dbReference type="EMBL" id="CRG83923.1"/>
    </source>
</evidence>